<dbReference type="SUPFAM" id="SSF50729">
    <property type="entry name" value="PH domain-like"/>
    <property type="match status" value="1"/>
</dbReference>
<dbReference type="Gene3D" id="2.30.29.30">
    <property type="entry name" value="Pleckstrin-homology domain (PH domain)/Phosphotyrosine-binding domain (PTB)"/>
    <property type="match status" value="1"/>
</dbReference>
<gene>
    <name evidence="3" type="ORF">GTHE00462_LOCUS33801</name>
</gene>
<dbReference type="PROSITE" id="PS50003">
    <property type="entry name" value="PH_DOMAIN"/>
    <property type="match status" value="1"/>
</dbReference>
<feature type="compositionally biased region" description="Basic and acidic residues" evidence="1">
    <location>
        <begin position="48"/>
        <end position="70"/>
    </location>
</feature>
<feature type="compositionally biased region" description="Low complexity" evidence="1">
    <location>
        <begin position="549"/>
        <end position="559"/>
    </location>
</feature>
<accession>A0A7S4PDL6</accession>
<dbReference type="InterPro" id="IPR011993">
    <property type="entry name" value="PH-like_dom_sf"/>
</dbReference>
<feature type="region of interest" description="Disordered" evidence="1">
    <location>
        <begin position="1"/>
        <end position="75"/>
    </location>
</feature>
<sequence>MSAFSSAREMTVNQPHTMHEEEEEEEKGAQTPLQRDSVTMFRGTTARVDQEDMERTREVANKRRNAKEGKQVGSKAMSFKMRFQKQTAHLHEADELIHSLTAMRAMIPCRDSLKQDPSVRSMLDMATLSTAVSEQQGAQPRKKPARTITPIPVDKMVVRTLGARDACHEFVVEFSKKFHETFLEVEVSSLNNVYEALDFYVRKGEAASPTMFDIGSAKKNCIHIRPGRSKFGYGRYYIAVASNGQTTRYSITCRQLYFRPDLLTPHEKAARTMINAELKSRIHQAERRRAYSRNGYTEALDRRKYLQETFSGGKETPSMERYSKWMSDVWEPFTFQSRSVTVKDDMFNPIKLRQVLSEIHRCKTYKEGELEGVYEGSTPDEACKEYLQSYLSASIPGKRDVTMFYSESSQSKVRGRKSPVEKNRYELMPVDRRILRLLATGSLPSGPLYVLLADAVDFRTHSWEHKYLRVNQHGTVQVYDDKDDLNFRELFNLQEISSAEEIVLDEQPSNFLSCRVVTSKDTVMLAATKFEDFDKWVRAFRMFVKYESPRTSPTPISSPKEGSSPRLKASYRSQLLELERADRLDDKRRPLSAQSWGNSLRSFKSAQSSRRSLI</sequence>
<reference evidence="3" key="1">
    <citation type="submission" date="2021-01" db="EMBL/GenBank/DDBJ databases">
        <authorList>
            <person name="Corre E."/>
            <person name="Pelletier E."/>
            <person name="Niang G."/>
            <person name="Scheremetjew M."/>
            <person name="Finn R."/>
            <person name="Kale V."/>
            <person name="Holt S."/>
            <person name="Cochrane G."/>
            <person name="Meng A."/>
            <person name="Brown T."/>
            <person name="Cohen L."/>
        </authorList>
    </citation>
    <scope>NUCLEOTIDE SEQUENCE</scope>
    <source>
        <strain evidence="3">CCMP 2712</strain>
    </source>
</reference>
<name>A0A7S4PDL6_GUITH</name>
<evidence type="ECO:0000256" key="1">
    <source>
        <dbReference type="SAM" id="MobiDB-lite"/>
    </source>
</evidence>
<dbReference type="EMBL" id="HBKN01043152">
    <property type="protein sequence ID" value="CAE2331986.1"/>
    <property type="molecule type" value="Transcribed_RNA"/>
</dbReference>
<organism evidence="3">
    <name type="scientific">Guillardia theta</name>
    <name type="common">Cryptophyte</name>
    <name type="synonym">Cryptomonas phi</name>
    <dbReference type="NCBI Taxonomy" id="55529"/>
    <lineage>
        <taxon>Eukaryota</taxon>
        <taxon>Cryptophyceae</taxon>
        <taxon>Pyrenomonadales</taxon>
        <taxon>Geminigeraceae</taxon>
        <taxon>Guillardia</taxon>
    </lineage>
</organism>
<dbReference type="AlphaFoldDB" id="A0A7S4PDL6"/>
<evidence type="ECO:0000259" key="2">
    <source>
        <dbReference type="PROSITE" id="PS50003"/>
    </source>
</evidence>
<protein>
    <recommendedName>
        <fullName evidence="2">PH domain-containing protein</fullName>
    </recommendedName>
</protein>
<dbReference type="InterPro" id="IPR001849">
    <property type="entry name" value="PH_domain"/>
</dbReference>
<proteinExistence type="predicted"/>
<evidence type="ECO:0000313" key="3">
    <source>
        <dbReference type="EMBL" id="CAE2331986.1"/>
    </source>
</evidence>
<feature type="region of interest" description="Disordered" evidence="1">
    <location>
        <begin position="548"/>
        <end position="568"/>
    </location>
</feature>
<feature type="domain" description="PH" evidence="2">
    <location>
        <begin position="441"/>
        <end position="545"/>
    </location>
</feature>